<feature type="region of interest" description="Disordered" evidence="1">
    <location>
        <begin position="103"/>
        <end position="157"/>
    </location>
</feature>
<accession>A0A3P7L3C9</accession>
<gene>
    <name evidence="2" type="ORF">SVUK_LOCUS8960</name>
</gene>
<organism evidence="2 3">
    <name type="scientific">Strongylus vulgaris</name>
    <name type="common">Blood worm</name>
    <dbReference type="NCBI Taxonomy" id="40348"/>
    <lineage>
        <taxon>Eukaryota</taxon>
        <taxon>Metazoa</taxon>
        <taxon>Ecdysozoa</taxon>
        <taxon>Nematoda</taxon>
        <taxon>Chromadorea</taxon>
        <taxon>Rhabditida</taxon>
        <taxon>Rhabditina</taxon>
        <taxon>Rhabditomorpha</taxon>
        <taxon>Strongyloidea</taxon>
        <taxon>Strongylidae</taxon>
        <taxon>Strongylus</taxon>
    </lineage>
</organism>
<dbReference type="Proteomes" id="UP000270094">
    <property type="component" value="Unassembled WGS sequence"/>
</dbReference>
<evidence type="ECO:0000256" key="1">
    <source>
        <dbReference type="SAM" id="MobiDB-lite"/>
    </source>
</evidence>
<dbReference type="EMBL" id="UYYB01033334">
    <property type="protein sequence ID" value="VDM73962.1"/>
    <property type="molecule type" value="Genomic_DNA"/>
</dbReference>
<feature type="non-terminal residue" evidence="2">
    <location>
        <position position="1"/>
    </location>
</feature>
<dbReference type="AlphaFoldDB" id="A0A3P7L3C9"/>
<sequence>KPVTAGEWKVYRDFERQIINCGIPTVGGHTDRRIDRYEYVRRDEVEMLVREQIDAVLRARGIDARAEAVSRSAEQSAVWRRRSLMDTVEEVVQRQLEQLDVSAVPPPAQMRRKVQEEEAATSRQAARPQAAEEGLHDEPDVGERPSTPPPVRPVTFAGEDVPRHLLYTYFDDECYEGGSHVPSVFRKQPKYDYMFHHELDTFDRNYYMESFTIPATQREG</sequence>
<protein>
    <submittedName>
        <fullName evidence="2">Uncharacterized protein</fullName>
    </submittedName>
</protein>
<evidence type="ECO:0000313" key="2">
    <source>
        <dbReference type="EMBL" id="VDM73962.1"/>
    </source>
</evidence>
<keyword evidence="3" id="KW-1185">Reference proteome</keyword>
<evidence type="ECO:0000313" key="3">
    <source>
        <dbReference type="Proteomes" id="UP000270094"/>
    </source>
</evidence>
<feature type="compositionally biased region" description="Basic and acidic residues" evidence="1">
    <location>
        <begin position="133"/>
        <end position="143"/>
    </location>
</feature>
<name>A0A3P7L3C9_STRVU</name>
<reference evidence="2 3" key="1">
    <citation type="submission" date="2018-11" db="EMBL/GenBank/DDBJ databases">
        <authorList>
            <consortium name="Pathogen Informatics"/>
        </authorList>
    </citation>
    <scope>NUCLEOTIDE SEQUENCE [LARGE SCALE GENOMIC DNA]</scope>
</reference>
<proteinExistence type="predicted"/>